<dbReference type="Gene3D" id="3.20.20.300">
    <property type="entry name" value="Glycoside hydrolase, family 3, N-terminal domain"/>
    <property type="match status" value="1"/>
</dbReference>
<dbReference type="EMBL" id="JAMWMR010000012">
    <property type="protein sequence ID" value="MCN9242175.1"/>
    <property type="molecule type" value="Genomic_DNA"/>
</dbReference>
<evidence type="ECO:0000256" key="2">
    <source>
        <dbReference type="ARBA" id="ARBA00022801"/>
    </source>
</evidence>
<evidence type="ECO:0000256" key="1">
    <source>
        <dbReference type="ARBA" id="ARBA00005336"/>
    </source>
</evidence>
<dbReference type="PANTHER" id="PTHR42715">
    <property type="entry name" value="BETA-GLUCOSIDASE"/>
    <property type="match status" value="1"/>
</dbReference>
<dbReference type="SUPFAM" id="SSF52279">
    <property type="entry name" value="Beta-D-glucan exohydrolase, C-terminal domain"/>
    <property type="match status" value="1"/>
</dbReference>
<dbReference type="Pfam" id="PF01915">
    <property type="entry name" value="Glyco_hydro_3_C"/>
    <property type="match status" value="1"/>
</dbReference>
<dbReference type="SMART" id="SM01217">
    <property type="entry name" value="Fn3_like"/>
    <property type="match status" value="1"/>
</dbReference>
<organism evidence="4 5">
    <name type="scientific">Streptomyces macrolidinus</name>
    <dbReference type="NCBI Taxonomy" id="2952607"/>
    <lineage>
        <taxon>Bacteria</taxon>
        <taxon>Bacillati</taxon>
        <taxon>Actinomycetota</taxon>
        <taxon>Actinomycetes</taxon>
        <taxon>Kitasatosporales</taxon>
        <taxon>Streptomycetaceae</taxon>
        <taxon>Streptomyces</taxon>
    </lineage>
</organism>
<name>A0ABT0ZF27_9ACTN</name>
<dbReference type="SUPFAM" id="SSF51445">
    <property type="entry name" value="(Trans)glycosidases"/>
    <property type="match status" value="1"/>
</dbReference>
<comment type="caution">
    <text evidence="4">The sequence shown here is derived from an EMBL/GenBank/DDBJ whole genome shotgun (WGS) entry which is preliminary data.</text>
</comment>
<dbReference type="PANTHER" id="PTHR42715:SF10">
    <property type="entry name" value="BETA-GLUCOSIDASE"/>
    <property type="match status" value="1"/>
</dbReference>
<dbReference type="InterPro" id="IPR002772">
    <property type="entry name" value="Glyco_hydro_3_C"/>
</dbReference>
<reference evidence="4 5" key="1">
    <citation type="submission" date="2022-05" db="EMBL/GenBank/DDBJ databases">
        <title>Streptomyces sp. nov. RY43-2 isolated from soil of a peat swamp forest.</title>
        <authorList>
            <person name="Kanchanasin P."/>
            <person name="Tanasupawat S."/>
            <person name="Phongsopitanun W."/>
        </authorList>
    </citation>
    <scope>NUCLEOTIDE SEQUENCE [LARGE SCALE GENOMIC DNA]</scope>
    <source>
        <strain evidence="4 5">RY43-2</strain>
    </source>
</reference>
<dbReference type="Pfam" id="PF00933">
    <property type="entry name" value="Glyco_hydro_3"/>
    <property type="match status" value="1"/>
</dbReference>
<dbReference type="InterPro" id="IPR026891">
    <property type="entry name" value="Fn3-like"/>
</dbReference>
<dbReference type="PRINTS" id="PR00133">
    <property type="entry name" value="GLHYDRLASE3"/>
</dbReference>
<comment type="similarity">
    <text evidence="1">Belongs to the glycosyl hydrolase 3 family.</text>
</comment>
<dbReference type="InterPro" id="IPR036881">
    <property type="entry name" value="Glyco_hydro_3_C_sf"/>
</dbReference>
<keyword evidence="2 4" id="KW-0378">Hydrolase</keyword>
<dbReference type="Gene3D" id="3.40.50.1700">
    <property type="entry name" value="Glycoside hydrolase family 3 C-terminal domain"/>
    <property type="match status" value="1"/>
</dbReference>
<accession>A0ABT0ZF27</accession>
<proteinExistence type="inferred from homology"/>
<protein>
    <submittedName>
        <fullName evidence="4">Glycoside hydrolase family 3 C-terminal domain-containing protein</fullName>
    </submittedName>
</protein>
<keyword evidence="5" id="KW-1185">Reference proteome</keyword>
<dbReference type="InterPro" id="IPR017853">
    <property type="entry name" value="GH"/>
</dbReference>
<evidence type="ECO:0000259" key="3">
    <source>
        <dbReference type="SMART" id="SM01217"/>
    </source>
</evidence>
<evidence type="ECO:0000313" key="5">
    <source>
        <dbReference type="Proteomes" id="UP001523219"/>
    </source>
</evidence>
<dbReference type="Pfam" id="PF14310">
    <property type="entry name" value="Fn3-like"/>
    <property type="match status" value="1"/>
</dbReference>
<gene>
    <name evidence="4" type="ORF">NGF19_15480</name>
</gene>
<dbReference type="RefSeq" id="WP_252425479.1">
    <property type="nucleotide sequence ID" value="NZ_JAMWMR010000012.1"/>
</dbReference>
<dbReference type="Proteomes" id="UP001523219">
    <property type="component" value="Unassembled WGS sequence"/>
</dbReference>
<dbReference type="GO" id="GO:0016787">
    <property type="term" value="F:hydrolase activity"/>
    <property type="evidence" value="ECO:0007669"/>
    <property type="project" value="UniProtKB-KW"/>
</dbReference>
<sequence length="793" mass="83196">MTANVAVEITPETPVWNDPRQDTDTRVSALIEAMTLEEKIGQLYGVWVGASDDGGEVAPHQHDMEEAVDLDALLPTGLGQLTRPFGTAPVDPALGALSLLRTQARIASANRFGVPAVAHEECLAGFAAWKATAYPVPLSWGATFDPGLIRRMAAAIGHDMRSVGVHQGLAPVLDVVRDARWGRVEETIGEDPYLVGSIATAYVQGLQSAGVGATLKHFVGYAASRAGRNLAPVSAGPRERADILLPPFEMAVREGGARSVMSAYNDVDGIPAAADEELLTGLLRDTWGFDGTVVADYFGIAFLHTLHGVAGDWADAAKAALSAGVDVELPGVKTFGAPLVEAVTTGRVPEALIDRALRRVLADKARLGLLDADWSPVPPALADADLDDPDALRGTVDLDTPQNRDLAREVAEQAVVLLSNDGTLPLARPRRIALVGPNAEAPTAVLGCYSFPLHVGVHHPRVPLGIDLPTLRDAVAREFPDAEITVARGTGVDDGDTSGIEEAVRAAGDADVVLAVLGDRAGLFGRGTSGEGCDAGSMALPGAQQHLLDALLDTGTPVVTVLLAGRPYALGRAVDEAAAIVQSFFPGVEGTPALAGVLSGRTNPSGRLPVSVPRGPDAQPATYLGARLAQASDVSTVDPTPAFGFGHGLSYTSFVWSDLVVEEEETGTDGAFRLAFTVRNTGERQGSEVVQLYLHDPVASVVQPVQRLIGYTRVPLAPGEARRVRVTVPADLASFTGRDGRRVVEPGALELRVAASSAEPRLTATLTLTGPERQVDHTRRLHAVFTQEPHSAE</sequence>
<dbReference type="InterPro" id="IPR013783">
    <property type="entry name" value="Ig-like_fold"/>
</dbReference>
<dbReference type="InterPro" id="IPR036962">
    <property type="entry name" value="Glyco_hydro_3_N_sf"/>
</dbReference>
<dbReference type="InterPro" id="IPR001764">
    <property type="entry name" value="Glyco_hydro_3_N"/>
</dbReference>
<dbReference type="InterPro" id="IPR050288">
    <property type="entry name" value="Cellulose_deg_GH3"/>
</dbReference>
<dbReference type="Gene3D" id="2.60.40.10">
    <property type="entry name" value="Immunoglobulins"/>
    <property type="match status" value="1"/>
</dbReference>
<feature type="domain" description="Fibronectin type III-like" evidence="3">
    <location>
        <begin position="688"/>
        <end position="757"/>
    </location>
</feature>
<evidence type="ECO:0000313" key="4">
    <source>
        <dbReference type="EMBL" id="MCN9242175.1"/>
    </source>
</evidence>